<proteinExistence type="predicted"/>
<comment type="caution">
    <text evidence="1">The sequence shown here is derived from an EMBL/GenBank/DDBJ whole genome shotgun (WGS) entry which is preliminary data.</text>
</comment>
<evidence type="ECO:0000313" key="1">
    <source>
        <dbReference type="EMBL" id="GAA4682055.1"/>
    </source>
</evidence>
<evidence type="ECO:0008006" key="3">
    <source>
        <dbReference type="Google" id="ProtNLM"/>
    </source>
</evidence>
<reference evidence="2" key="1">
    <citation type="journal article" date="2019" name="Int. J. Syst. Evol. Microbiol.">
        <title>The Global Catalogue of Microorganisms (GCM) 10K type strain sequencing project: providing services to taxonomists for standard genome sequencing and annotation.</title>
        <authorList>
            <consortium name="The Broad Institute Genomics Platform"/>
            <consortium name="The Broad Institute Genome Sequencing Center for Infectious Disease"/>
            <person name="Wu L."/>
            <person name="Ma J."/>
        </authorList>
    </citation>
    <scope>NUCLEOTIDE SEQUENCE [LARGE SCALE GENOMIC DNA]</scope>
    <source>
        <strain evidence="2">JCM 18956</strain>
    </source>
</reference>
<name>A0ABP8W904_9MICO</name>
<keyword evidence="2" id="KW-1185">Reference proteome</keyword>
<sequence>MITMVQGAELLHEHGIIDGASGRWAAPPDPIRATGDADALLTQDGACRLDPVALGSHLIDEADD</sequence>
<accession>A0ABP8W904</accession>
<gene>
    <name evidence="1" type="ORF">GCM10025780_29280</name>
</gene>
<organism evidence="1 2">
    <name type="scientific">Frondihabitans cladoniiphilus</name>
    <dbReference type="NCBI Taxonomy" id="715785"/>
    <lineage>
        <taxon>Bacteria</taxon>
        <taxon>Bacillati</taxon>
        <taxon>Actinomycetota</taxon>
        <taxon>Actinomycetes</taxon>
        <taxon>Micrococcales</taxon>
        <taxon>Microbacteriaceae</taxon>
        <taxon>Frondihabitans</taxon>
    </lineage>
</organism>
<evidence type="ECO:0000313" key="2">
    <source>
        <dbReference type="Proteomes" id="UP001501295"/>
    </source>
</evidence>
<dbReference type="EMBL" id="BAABLM010000007">
    <property type="protein sequence ID" value="GAA4682055.1"/>
    <property type="molecule type" value="Genomic_DNA"/>
</dbReference>
<protein>
    <recommendedName>
        <fullName evidence="3">DUF222 domain-containing protein</fullName>
    </recommendedName>
</protein>
<dbReference type="Proteomes" id="UP001501295">
    <property type="component" value="Unassembled WGS sequence"/>
</dbReference>